<dbReference type="Proteomes" id="UP000595046">
    <property type="component" value="Chromosome"/>
</dbReference>
<dbReference type="PANTHER" id="PTHR41534">
    <property type="entry name" value="BLR3401 PROTEIN"/>
    <property type="match status" value="1"/>
</dbReference>
<keyword evidence="3" id="KW-0223">Dioxygenase</keyword>
<reference evidence="4" key="1">
    <citation type="submission" date="2020-02" db="EMBL/GenBank/DDBJ databases">
        <title>Streptomyces sp. ASO4wet.</title>
        <authorList>
            <person name="Risdian C."/>
            <person name="Landwehr W."/>
            <person name="Schupp P."/>
            <person name="Wink J."/>
        </authorList>
    </citation>
    <scope>NUCLEOTIDE SEQUENCE [LARGE SCALE GENOMIC DNA]</scope>
    <source>
        <strain evidence="4">ASO4wet</strain>
    </source>
</reference>
<dbReference type="GO" id="GO:0019380">
    <property type="term" value="P:3-phenylpropionate catabolic process"/>
    <property type="evidence" value="ECO:0007669"/>
    <property type="project" value="TreeGrafter"/>
</dbReference>
<dbReference type="GO" id="GO:0051213">
    <property type="term" value="F:dioxygenase activity"/>
    <property type="evidence" value="ECO:0007669"/>
    <property type="project" value="UniProtKB-KW"/>
</dbReference>
<dbReference type="Pfam" id="PF00866">
    <property type="entry name" value="Ring_hydroxyl_B"/>
    <property type="match status" value="1"/>
</dbReference>
<dbReference type="InterPro" id="IPR000391">
    <property type="entry name" value="Rng_hydr_dOase-bsu"/>
</dbReference>
<keyword evidence="4" id="KW-1185">Reference proteome</keyword>
<evidence type="ECO:0000313" key="3">
    <source>
        <dbReference type="EMBL" id="QPP05235.1"/>
    </source>
</evidence>
<evidence type="ECO:0000313" key="4">
    <source>
        <dbReference type="Proteomes" id="UP000595046"/>
    </source>
</evidence>
<accession>A0A7T1T2K8</accession>
<dbReference type="EMBL" id="CP048882">
    <property type="protein sequence ID" value="QPP05235.1"/>
    <property type="molecule type" value="Genomic_DNA"/>
</dbReference>
<evidence type="ECO:0000256" key="1">
    <source>
        <dbReference type="ARBA" id="ARBA00009570"/>
    </source>
</evidence>
<keyword evidence="2" id="KW-0560">Oxidoreductase</keyword>
<name>A0A7T1T2K8_9ACTN</name>
<dbReference type="CDD" id="cd00667">
    <property type="entry name" value="ring_hydroxylating_dioxygenases_beta"/>
    <property type="match status" value="1"/>
</dbReference>
<protein>
    <submittedName>
        <fullName evidence="3">Aromatic-ring-hydroxylating dioxygenase subunit beta</fullName>
    </submittedName>
</protein>
<dbReference type="InterPro" id="IPR032710">
    <property type="entry name" value="NTF2-like_dom_sf"/>
</dbReference>
<dbReference type="KEGG" id="sbat:G4Z16_01225"/>
<organism evidence="3 4">
    <name type="scientific">Streptomyces bathyalis</name>
    <dbReference type="NCBI Taxonomy" id="2710756"/>
    <lineage>
        <taxon>Bacteria</taxon>
        <taxon>Bacillati</taxon>
        <taxon>Actinomycetota</taxon>
        <taxon>Actinomycetes</taxon>
        <taxon>Kitasatosporales</taxon>
        <taxon>Streptomycetaceae</taxon>
        <taxon>Streptomyces</taxon>
    </lineage>
</organism>
<comment type="similarity">
    <text evidence="1">Belongs to the bacterial ring-hydroxylating dioxygenase beta subunit family.</text>
</comment>
<evidence type="ECO:0000256" key="2">
    <source>
        <dbReference type="ARBA" id="ARBA00023002"/>
    </source>
</evidence>
<dbReference type="SUPFAM" id="SSF54427">
    <property type="entry name" value="NTF2-like"/>
    <property type="match status" value="1"/>
</dbReference>
<dbReference type="PANTHER" id="PTHR41534:SF2">
    <property type="entry name" value="3-PHENYLPROPIONATE_CINNAMIC ACID DIOXYGENASE SUBUNIT BETA"/>
    <property type="match status" value="1"/>
</dbReference>
<dbReference type="RefSeq" id="WP_197348739.1">
    <property type="nucleotide sequence ID" value="NZ_CP048882.1"/>
</dbReference>
<proteinExistence type="inferred from homology"/>
<dbReference type="Gene3D" id="3.10.450.50">
    <property type="match status" value="1"/>
</dbReference>
<sequence>MSMSEPDSTLSRSDAEDWLYHEAELLDQWRLHDWLELFTEDATYRVPDGIDDSRSAVRAALINDNRARLEERVWRLITGPAHAQIPRSTTRRLISNVRVTGAVDDVLVTSNFLVHEIRKGQERSFVGQYLHRMRPGADGWKVAGRTALLQNSVLPLFNVSIII</sequence>
<dbReference type="AlphaFoldDB" id="A0A7T1T2K8"/>
<gene>
    <name evidence="3" type="ORF">G4Z16_01225</name>
</gene>